<comment type="similarity">
    <text evidence="3">Belongs to the methyl-accepting chemotaxis (MCP) protein family.</text>
</comment>
<dbReference type="InterPro" id="IPR013587">
    <property type="entry name" value="Nitrate/nitrite_sensing"/>
</dbReference>
<dbReference type="SMART" id="SM00304">
    <property type="entry name" value="HAMP"/>
    <property type="match status" value="2"/>
</dbReference>
<feature type="coiled-coil region" evidence="5">
    <location>
        <begin position="339"/>
        <end position="369"/>
    </location>
</feature>
<name>A0A7X0JP76_9HYPH</name>
<dbReference type="Proteomes" id="UP000585437">
    <property type="component" value="Unassembled WGS sequence"/>
</dbReference>
<feature type="transmembrane region" description="Helical" evidence="7">
    <location>
        <begin position="263"/>
        <end position="284"/>
    </location>
</feature>
<evidence type="ECO:0000256" key="1">
    <source>
        <dbReference type="ARBA" id="ARBA00004370"/>
    </source>
</evidence>
<keyword evidence="11" id="KW-1185">Reference proteome</keyword>
<evidence type="ECO:0000256" key="2">
    <source>
        <dbReference type="ARBA" id="ARBA00022500"/>
    </source>
</evidence>
<dbReference type="PANTHER" id="PTHR43531">
    <property type="entry name" value="PROTEIN ICFG"/>
    <property type="match status" value="1"/>
</dbReference>
<dbReference type="InterPro" id="IPR051310">
    <property type="entry name" value="MCP_chemotaxis"/>
</dbReference>
<dbReference type="Gene3D" id="1.10.287.950">
    <property type="entry name" value="Methyl-accepting chemotaxis protein"/>
    <property type="match status" value="1"/>
</dbReference>
<evidence type="ECO:0000256" key="7">
    <source>
        <dbReference type="SAM" id="Phobius"/>
    </source>
</evidence>
<evidence type="ECO:0000313" key="10">
    <source>
        <dbReference type="EMBL" id="MBB6510795.1"/>
    </source>
</evidence>
<gene>
    <name evidence="10" type="ORF">F4695_004187</name>
</gene>
<dbReference type="GO" id="GO:0007165">
    <property type="term" value="P:signal transduction"/>
    <property type="evidence" value="ECO:0007669"/>
    <property type="project" value="UniProtKB-KW"/>
</dbReference>
<evidence type="ECO:0000256" key="5">
    <source>
        <dbReference type="SAM" id="Coils"/>
    </source>
</evidence>
<dbReference type="GO" id="GO:0016020">
    <property type="term" value="C:membrane"/>
    <property type="evidence" value="ECO:0007669"/>
    <property type="project" value="UniProtKB-SubCell"/>
</dbReference>
<feature type="compositionally biased region" description="Polar residues" evidence="6">
    <location>
        <begin position="681"/>
        <end position="704"/>
    </location>
</feature>
<feature type="domain" description="HAMP" evidence="9">
    <location>
        <begin position="367"/>
        <end position="419"/>
    </location>
</feature>
<keyword evidence="4" id="KW-0807">Transducer</keyword>
<dbReference type="EMBL" id="JACHBU010000011">
    <property type="protein sequence ID" value="MBB6510795.1"/>
    <property type="molecule type" value="Genomic_DNA"/>
</dbReference>
<proteinExistence type="inferred from homology"/>
<dbReference type="Pfam" id="PF00672">
    <property type="entry name" value="HAMP"/>
    <property type="match status" value="1"/>
</dbReference>
<sequence>MAPVIGSAIHEIQKERGASAGFVGAKGLGEFGSLLEKQRLAADAALASFKALNLTTSEAPGGPELQQLALSAQAKLDQLKTMRDEVTALKAGVPDIASYFEDTIGSLIKLIGSMSSLTSDSTISNRIVAYSALLQGKERAGQERMIGTAAFAAGSFSPEGYQQFVKFGVMQNVYFADFNSYAGAPQRAALQTALASDAGQLVEKQRSVALKAPFGGQMGGISGEDWYKASTNRINALKTVEDQTGLELKDYASASAAVQHRNFLISVFTSLGVLAVVAVLATIVTRSITRPVTRIVQTMRELAAGNAQAEIDAIADRSEIGDMVKSVAVFKQNAQDTLRMEAEAQANRSMSERQRLEQHERQAEEAAEVQFAVDTLAVGLGAMANGKLNHRIDQAFAERLDKIRVDFNGAIERLEDAIVDVSGNAQAISAGSNQIRSAADDLARRTEQQAASVEETAAALEQITTTVADTTRRAEEAGRLVSETRKNAEHSGLVVTNAINAMNAIEASSNEISTIIGVIDEIAFQTNLLALNAGVEAARAGDAGKGFAVVAQEVRELAQRSASAAKDIKSLIAKSGEHVRSGVSLVGETGEALGQIVDQVKAISVNVLSIVEASREQSTGIKEINHAVSLMDQGTQQNAAMVEESTAASHSLAREAETLFQLVGMFETGSVAGGIHHSHQSGDSPAPSNRLMTRVTSSFSRRVA</sequence>
<dbReference type="InterPro" id="IPR003660">
    <property type="entry name" value="HAMP_dom"/>
</dbReference>
<keyword evidence="5" id="KW-0175">Coiled coil</keyword>
<dbReference type="SUPFAM" id="SSF58104">
    <property type="entry name" value="Methyl-accepting chemotaxis protein (MCP) signaling domain"/>
    <property type="match status" value="1"/>
</dbReference>
<keyword evidence="7" id="KW-1133">Transmembrane helix</keyword>
<dbReference type="FunFam" id="1.10.287.950:FF:000001">
    <property type="entry name" value="Methyl-accepting chemotaxis sensory transducer"/>
    <property type="match status" value="1"/>
</dbReference>
<keyword evidence="7" id="KW-0472">Membrane</keyword>
<keyword evidence="7" id="KW-0812">Transmembrane</keyword>
<dbReference type="GO" id="GO:0006935">
    <property type="term" value="P:chemotaxis"/>
    <property type="evidence" value="ECO:0007669"/>
    <property type="project" value="UniProtKB-KW"/>
</dbReference>
<dbReference type="PROSITE" id="PS50885">
    <property type="entry name" value="HAMP"/>
    <property type="match status" value="2"/>
</dbReference>
<reference evidence="10 11" key="1">
    <citation type="submission" date="2020-08" db="EMBL/GenBank/DDBJ databases">
        <title>The Agave Microbiome: Exploring the role of microbial communities in plant adaptations to desert environments.</title>
        <authorList>
            <person name="Partida-Martinez L.P."/>
        </authorList>
    </citation>
    <scope>NUCLEOTIDE SEQUENCE [LARGE SCALE GENOMIC DNA]</scope>
    <source>
        <strain evidence="10 11">AS3.12</strain>
    </source>
</reference>
<dbReference type="SUPFAM" id="SSF158472">
    <property type="entry name" value="HAMP domain-like"/>
    <property type="match status" value="1"/>
</dbReference>
<dbReference type="Pfam" id="PF08376">
    <property type="entry name" value="NIT"/>
    <property type="match status" value="1"/>
</dbReference>
<dbReference type="Gene3D" id="6.10.340.10">
    <property type="match status" value="1"/>
</dbReference>
<evidence type="ECO:0000256" key="3">
    <source>
        <dbReference type="ARBA" id="ARBA00029447"/>
    </source>
</evidence>
<feature type="domain" description="Methyl-accepting transducer" evidence="8">
    <location>
        <begin position="424"/>
        <end position="653"/>
    </location>
</feature>
<evidence type="ECO:0000259" key="8">
    <source>
        <dbReference type="PROSITE" id="PS50111"/>
    </source>
</evidence>
<dbReference type="PROSITE" id="PS50111">
    <property type="entry name" value="CHEMOTAXIS_TRANSDUC_2"/>
    <property type="match status" value="1"/>
</dbReference>
<dbReference type="AlphaFoldDB" id="A0A7X0JP76"/>
<evidence type="ECO:0000256" key="4">
    <source>
        <dbReference type="PROSITE-ProRule" id="PRU00284"/>
    </source>
</evidence>
<protein>
    <submittedName>
        <fullName evidence="10">Methyl-accepting chemotaxis protein</fullName>
    </submittedName>
</protein>
<dbReference type="CDD" id="cd11386">
    <property type="entry name" value="MCP_signal"/>
    <property type="match status" value="1"/>
</dbReference>
<evidence type="ECO:0000313" key="11">
    <source>
        <dbReference type="Proteomes" id="UP000585437"/>
    </source>
</evidence>
<keyword evidence="2" id="KW-0145">Chemotaxis</keyword>
<evidence type="ECO:0000256" key="6">
    <source>
        <dbReference type="SAM" id="MobiDB-lite"/>
    </source>
</evidence>
<comment type="subcellular location">
    <subcellularLocation>
        <location evidence="1">Membrane</location>
    </subcellularLocation>
</comment>
<feature type="domain" description="HAMP" evidence="9">
    <location>
        <begin position="286"/>
        <end position="339"/>
    </location>
</feature>
<evidence type="ECO:0000259" key="9">
    <source>
        <dbReference type="PROSITE" id="PS50885"/>
    </source>
</evidence>
<dbReference type="Pfam" id="PF00015">
    <property type="entry name" value="MCPsignal"/>
    <property type="match status" value="1"/>
</dbReference>
<dbReference type="InterPro" id="IPR004089">
    <property type="entry name" value="MCPsignal_dom"/>
</dbReference>
<comment type="caution">
    <text evidence="10">The sequence shown here is derived from an EMBL/GenBank/DDBJ whole genome shotgun (WGS) entry which is preliminary data.</text>
</comment>
<organism evidence="10 11">
    <name type="scientific">Rhizobium soli</name>
    <dbReference type="NCBI Taxonomy" id="424798"/>
    <lineage>
        <taxon>Bacteria</taxon>
        <taxon>Pseudomonadati</taxon>
        <taxon>Pseudomonadota</taxon>
        <taxon>Alphaproteobacteria</taxon>
        <taxon>Hyphomicrobiales</taxon>
        <taxon>Rhizobiaceae</taxon>
        <taxon>Rhizobium/Agrobacterium group</taxon>
        <taxon>Rhizobium</taxon>
    </lineage>
</organism>
<feature type="region of interest" description="Disordered" evidence="6">
    <location>
        <begin position="674"/>
        <end position="704"/>
    </location>
</feature>
<dbReference type="SMART" id="SM00283">
    <property type="entry name" value="MA"/>
    <property type="match status" value="1"/>
</dbReference>
<dbReference type="PANTHER" id="PTHR43531:SF11">
    <property type="entry name" value="METHYL-ACCEPTING CHEMOTAXIS PROTEIN 3"/>
    <property type="match status" value="1"/>
</dbReference>
<accession>A0A7X0JP76</accession>